<dbReference type="EMBL" id="GGFM01008979">
    <property type="protein sequence ID" value="MBW29730.1"/>
    <property type="molecule type" value="Transcribed_RNA"/>
</dbReference>
<evidence type="ECO:0000313" key="2">
    <source>
        <dbReference type="EMBL" id="MBW29730.1"/>
    </source>
</evidence>
<organism evidence="2">
    <name type="scientific">Anopheles braziliensis</name>
    <dbReference type="NCBI Taxonomy" id="58242"/>
    <lineage>
        <taxon>Eukaryota</taxon>
        <taxon>Metazoa</taxon>
        <taxon>Ecdysozoa</taxon>
        <taxon>Arthropoda</taxon>
        <taxon>Hexapoda</taxon>
        <taxon>Insecta</taxon>
        <taxon>Pterygota</taxon>
        <taxon>Neoptera</taxon>
        <taxon>Endopterygota</taxon>
        <taxon>Diptera</taxon>
        <taxon>Nematocera</taxon>
        <taxon>Culicoidea</taxon>
        <taxon>Culicidae</taxon>
        <taxon>Anophelinae</taxon>
        <taxon>Anopheles</taxon>
    </lineage>
</organism>
<reference evidence="2" key="1">
    <citation type="submission" date="2018-01" db="EMBL/GenBank/DDBJ databases">
        <title>An insight into the sialome of Amazonian anophelines.</title>
        <authorList>
            <person name="Ribeiro J.M."/>
            <person name="Scarpassa V."/>
            <person name="Calvo E."/>
        </authorList>
    </citation>
    <scope>NUCLEOTIDE SEQUENCE</scope>
    <source>
        <tissue evidence="2">Salivary glands</tissue>
    </source>
</reference>
<dbReference type="AlphaFoldDB" id="A0A2M3ZMP9"/>
<proteinExistence type="predicted"/>
<feature type="signal peptide" evidence="1">
    <location>
        <begin position="1"/>
        <end position="25"/>
    </location>
</feature>
<sequence length="66" mass="7708">MVAPPPSLCLLFYLLHRAFLIGKRSIPPFTNTLSFLFFFMLNQHTHTHAHTYTHTYITFSTPDLQI</sequence>
<keyword evidence="1" id="KW-0732">Signal</keyword>
<protein>
    <submittedName>
        <fullName evidence="2">Putative secreted peptide</fullName>
    </submittedName>
</protein>
<evidence type="ECO:0000256" key="1">
    <source>
        <dbReference type="SAM" id="SignalP"/>
    </source>
</evidence>
<name>A0A2M3ZMP9_9DIPT</name>
<accession>A0A2M3ZMP9</accession>
<feature type="chain" id="PRO_5014688703" evidence="1">
    <location>
        <begin position="26"/>
        <end position="66"/>
    </location>
</feature>